<dbReference type="EMBL" id="JBHRYN010000010">
    <property type="protein sequence ID" value="MFC3701544.1"/>
    <property type="molecule type" value="Genomic_DNA"/>
</dbReference>
<dbReference type="InterPro" id="IPR011527">
    <property type="entry name" value="ABC1_TM_dom"/>
</dbReference>
<dbReference type="InterPro" id="IPR036640">
    <property type="entry name" value="ABC1_TM_sf"/>
</dbReference>
<evidence type="ECO:0000256" key="4">
    <source>
        <dbReference type="ARBA" id="ARBA00022840"/>
    </source>
</evidence>
<feature type="transmembrane region" description="Helical" evidence="7">
    <location>
        <begin position="55"/>
        <end position="78"/>
    </location>
</feature>
<dbReference type="Gene3D" id="1.20.1560.10">
    <property type="entry name" value="ABC transporter type 1, transmembrane domain"/>
    <property type="match status" value="1"/>
</dbReference>
<evidence type="ECO:0000256" key="1">
    <source>
        <dbReference type="ARBA" id="ARBA00004651"/>
    </source>
</evidence>
<keyword evidence="11" id="KW-1185">Reference proteome</keyword>
<dbReference type="Proteomes" id="UP001595710">
    <property type="component" value="Unassembled WGS sequence"/>
</dbReference>
<evidence type="ECO:0000259" key="8">
    <source>
        <dbReference type="PROSITE" id="PS50893"/>
    </source>
</evidence>
<dbReference type="Pfam" id="PF00005">
    <property type="entry name" value="ABC_tran"/>
    <property type="match status" value="1"/>
</dbReference>
<dbReference type="PANTHER" id="PTHR24221">
    <property type="entry name" value="ATP-BINDING CASSETTE SUB-FAMILY B"/>
    <property type="match status" value="1"/>
</dbReference>
<evidence type="ECO:0000256" key="3">
    <source>
        <dbReference type="ARBA" id="ARBA00022741"/>
    </source>
</evidence>
<feature type="domain" description="ABC transmembrane type-1" evidence="9">
    <location>
        <begin position="20"/>
        <end position="307"/>
    </location>
</feature>
<dbReference type="InterPro" id="IPR039421">
    <property type="entry name" value="Type_1_exporter"/>
</dbReference>
<protein>
    <submittedName>
        <fullName evidence="10">ABC transporter ATP-binding protein</fullName>
    </submittedName>
</protein>
<keyword evidence="6 7" id="KW-0472">Membrane</keyword>
<evidence type="ECO:0000256" key="5">
    <source>
        <dbReference type="ARBA" id="ARBA00022989"/>
    </source>
</evidence>
<dbReference type="Gene3D" id="3.40.50.300">
    <property type="entry name" value="P-loop containing nucleotide triphosphate hydrolases"/>
    <property type="match status" value="1"/>
</dbReference>
<dbReference type="InterPro" id="IPR003439">
    <property type="entry name" value="ABC_transporter-like_ATP-bd"/>
</dbReference>
<dbReference type="PROSITE" id="PS50893">
    <property type="entry name" value="ABC_TRANSPORTER_2"/>
    <property type="match status" value="1"/>
</dbReference>
<evidence type="ECO:0000256" key="2">
    <source>
        <dbReference type="ARBA" id="ARBA00022692"/>
    </source>
</evidence>
<feature type="domain" description="ABC transporter" evidence="8">
    <location>
        <begin position="332"/>
        <end position="572"/>
    </location>
</feature>
<accession>A0ABV7WT32</accession>
<feature type="transmembrane region" description="Helical" evidence="7">
    <location>
        <begin position="132"/>
        <end position="155"/>
    </location>
</feature>
<reference evidence="11" key="1">
    <citation type="journal article" date="2019" name="Int. J. Syst. Evol. Microbiol.">
        <title>The Global Catalogue of Microorganisms (GCM) 10K type strain sequencing project: providing services to taxonomists for standard genome sequencing and annotation.</title>
        <authorList>
            <consortium name="The Broad Institute Genomics Platform"/>
            <consortium name="The Broad Institute Genome Sequencing Center for Infectious Disease"/>
            <person name="Wu L."/>
            <person name="Ma J."/>
        </authorList>
    </citation>
    <scope>NUCLEOTIDE SEQUENCE [LARGE SCALE GENOMIC DNA]</scope>
    <source>
        <strain evidence="11">CECT 8288</strain>
    </source>
</reference>
<dbReference type="InterPro" id="IPR003593">
    <property type="entry name" value="AAA+_ATPase"/>
</dbReference>
<dbReference type="RefSeq" id="WP_290280769.1">
    <property type="nucleotide sequence ID" value="NZ_JAUFQI010000001.1"/>
</dbReference>
<keyword evidence="4 10" id="KW-0067">ATP-binding</keyword>
<evidence type="ECO:0000313" key="11">
    <source>
        <dbReference type="Proteomes" id="UP001595710"/>
    </source>
</evidence>
<dbReference type="InterPro" id="IPR027417">
    <property type="entry name" value="P-loop_NTPase"/>
</dbReference>
<organism evidence="10 11">
    <name type="scientific">Reinekea marina</name>
    <dbReference type="NCBI Taxonomy" id="1310421"/>
    <lineage>
        <taxon>Bacteria</taxon>
        <taxon>Pseudomonadati</taxon>
        <taxon>Pseudomonadota</taxon>
        <taxon>Gammaproteobacteria</taxon>
        <taxon>Oceanospirillales</taxon>
        <taxon>Saccharospirillaceae</taxon>
        <taxon>Reinekea</taxon>
    </lineage>
</organism>
<dbReference type="SUPFAM" id="SSF90123">
    <property type="entry name" value="ABC transporter transmembrane region"/>
    <property type="match status" value="1"/>
</dbReference>
<evidence type="ECO:0000256" key="7">
    <source>
        <dbReference type="SAM" id="Phobius"/>
    </source>
</evidence>
<keyword evidence="5 7" id="KW-1133">Transmembrane helix</keyword>
<feature type="transmembrane region" description="Helical" evidence="7">
    <location>
        <begin position="244"/>
        <end position="265"/>
    </location>
</feature>
<dbReference type="Pfam" id="PF00664">
    <property type="entry name" value="ABC_membrane"/>
    <property type="match status" value="1"/>
</dbReference>
<comment type="caution">
    <text evidence="10">The sequence shown here is derived from an EMBL/GenBank/DDBJ whole genome shotgun (WGS) entry which is preliminary data.</text>
</comment>
<comment type="subcellular location">
    <subcellularLocation>
        <location evidence="1">Cell membrane</location>
        <topology evidence="1">Multi-pass membrane protein</topology>
    </subcellularLocation>
</comment>
<dbReference type="SMART" id="SM00382">
    <property type="entry name" value="AAA"/>
    <property type="match status" value="1"/>
</dbReference>
<keyword evidence="2 7" id="KW-0812">Transmembrane</keyword>
<dbReference type="PANTHER" id="PTHR24221:SF430">
    <property type="entry name" value="MULTIDRUG RESISTANCE ABC TRANSPORTER ATP-BINDING_PERMEASE PROTEIN YHEH-RELATED"/>
    <property type="match status" value="1"/>
</dbReference>
<evidence type="ECO:0000256" key="6">
    <source>
        <dbReference type="ARBA" id="ARBA00023136"/>
    </source>
</evidence>
<gene>
    <name evidence="10" type="ORF">ACFOND_07850</name>
</gene>
<dbReference type="GO" id="GO:0005524">
    <property type="term" value="F:ATP binding"/>
    <property type="evidence" value="ECO:0007669"/>
    <property type="project" value="UniProtKB-KW"/>
</dbReference>
<evidence type="ECO:0000313" key="10">
    <source>
        <dbReference type="EMBL" id="MFC3701544.1"/>
    </source>
</evidence>
<feature type="transmembrane region" description="Helical" evidence="7">
    <location>
        <begin position="20"/>
        <end position="40"/>
    </location>
</feature>
<keyword evidence="3" id="KW-0547">Nucleotide-binding</keyword>
<feature type="transmembrane region" description="Helical" evidence="7">
    <location>
        <begin position="161"/>
        <end position="179"/>
    </location>
</feature>
<evidence type="ECO:0000259" key="9">
    <source>
        <dbReference type="PROSITE" id="PS50929"/>
    </source>
</evidence>
<name>A0ABV7WT32_9GAMM</name>
<dbReference type="PROSITE" id="PS50929">
    <property type="entry name" value="ABC_TM1F"/>
    <property type="match status" value="1"/>
</dbReference>
<sequence>MKQTFFSLLTYATVYKKMLWQAFVLLLVATSASVMGPYLIKVFIDNYLTPANWNFYEIMVLALVYIASQLIGAATFYAQALRFNKIALNVVQTLREQVFAHVISLPMSYFDKAATGSLISRITNDTEAIKDLYVNVISSFAQNIVRILGILVGMALLDIRLVWLCAILVPTVMVIMFVYQKLSTPIFMQVRSLLSDINARINEGIQGMAIIQLSNQQSDFTRAFEKTSTDHYKAKVKNVVIDGFLLRALIDLIYLLLLGGLLYGFGLIELNALGTVKVGVVYAFINYLGNVTEPLLDMTSKLNMAQQALVSASRVFALLAEPLSVDQSKDSLQIKNTHLEFDIPSFSYDGEKTVLSGIKFEVPPGNFIGLVGHTGSGKSTLMSLLMGFYPLTSGAIKVGEHAITALSKTQRALAIGFVQQDPFIFTGSIKDNIRLELSVSDDEVVAAAQQAHLHDAIISMPNGYDTQLTERGSNLSTGQRQLLSLARTLIRKPKILILDEATANIDSHTEALIQSSLMALRGKVTLIAIAHRLSTVKEADCLFVLHQGQIQQSGSHQELMQQEGLYKHLYELQLRSDPTQG</sequence>
<proteinExistence type="predicted"/>
<dbReference type="SUPFAM" id="SSF52540">
    <property type="entry name" value="P-loop containing nucleoside triphosphate hydrolases"/>
    <property type="match status" value="1"/>
</dbReference>
<dbReference type="CDD" id="cd18544">
    <property type="entry name" value="ABC_6TM_TmrA_like"/>
    <property type="match status" value="1"/>
</dbReference>